<dbReference type="SUPFAM" id="SSF56935">
    <property type="entry name" value="Porins"/>
    <property type="match status" value="1"/>
</dbReference>
<dbReference type="Pfam" id="PF07715">
    <property type="entry name" value="Plug"/>
    <property type="match status" value="1"/>
</dbReference>
<evidence type="ECO:0000256" key="4">
    <source>
        <dbReference type="ARBA" id="ARBA00022452"/>
    </source>
</evidence>
<gene>
    <name evidence="16" type="ORF">GCM10011396_25040</name>
</gene>
<keyword evidence="11 16" id="KW-0675">Receptor</keyword>
<dbReference type="GO" id="GO:0044718">
    <property type="term" value="P:siderophore transmembrane transport"/>
    <property type="evidence" value="ECO:0007669"/>
    <property type="project" value="TreeGrafter"/>
</dbReference>
<keyword evidence="4 13" id="KW-1134">Transmembrane beta strand</keyword>
<keyword evidence="3 13" id="KW-0813">Transport</keyword>
<evidence type="ECO:0000256" key="1">
    <source>
        <dbReference type="ARBA" id="ARBA00004571"/>
    </source>
</evidence>
<comment type="caution">
    <text evidence="16">The sequence shown here is derived from an EMBL/GenBank/DDBJ whole genome shotgun (WGS) entry which is preliminary data.</text>
</comment>
<dbReference type="InterPro" id="IPR011662">
    <property type="entry name" value="Secretin/TonB_short_N"/>
</dbReference>
<dbReference type="InterPro" id="IPR039426">
    <property type="entry name" value="TonB-dep_rcpt-like"/>
</dbReference>
<dbReference type="Gene3D" id="3.55.50.30">
    <property type="match status" value="1"/>
</dbReference>
<dbReference type="GO" id="GO:0009279">
    <property type="term" value="C:cell outer membrane"/>
    <property type="evidence" value="ECO:0007669"/>
    <property type="project" value="UniProtKB-SubCell"/>
</dbReference>
<dbReference type="PROSITE" id="PS52016">
    <property type="entry name" value="TONB_DEPENDENT_REC_3"/>
    <property type="match status" value="1"/>
</dbReference>
<keyword evidence="5" id="KW-0406">Ion transport</keyword>
<dbReference type="InterPro" id="IPR036942">
    <property type="entry name" value="Beta-barrel_TonB_sf"/>
</dbReference>
<organism evidence="16 17">
    <name type="scientific">Undibacterium terreum</name>
    <dbReference type="NCBI Taxonomy" id="1224302"/>
    <lineage>
        <taxon>Bacteria</taxon>
        <taxon>Pseudomonadati</taxon>
        <taxon>Pseudomonadota</taxon>
        <taxon>Betaproteobacteria</taxon>
        <taxon>Burkholderiales</taxon>
        <taxon>Oxalobacteraceae</taxon>
        <taxon>Undibacterium</taxon>
    </lineage>
</organism>
<keyword evidence="6 13" id="KW-0812">Transmembrane</keyword>
<dbReference type="PANTHER" id="PTHR30069:SF29">
    <property type="entry name" value="HEMOGLOBIN AND HEMOGLOBIN-HAPTOGLOBIN-BINDING PROTEIN 1-RELATED"/>
    <property type="match status" value="1"/>
</dbReference>
<evidence type="ECO:0000256" key="6">
    <source>
        <dbReference type="ARBA" id="ARBA00022692"/>
    </source>
</evidence>
<dbReference type="InterPro" id="IPR037066">
    <property type="entry name" value="Plug_dom_sf"/>
</dbReference>
<dbReference type="Gene3D" id="2.170.130.10">
    <property type="entry name" value="TonB-dependent receptor, plug domain"/>
    <property type="match status" value="1"/>
</dbReference>
<keyword evidence="9 14" id="KW-0798">TonB box</keyword>
<keyword evidence="7" id="KW-0732">Signal</keyword>
<evidence type="ECO:0000256" key="2">
    <source>
        <dbReference type="ARBA" id="ARBA00009810"/>
    </source>
</evidence>
<evidence type="ECO:0000256" key="11">
    <source>
        <dbReference type="ARBA" id="ARBA00023170"/>
    </source>
</evidence>
<name>A0A916UKH8_9BURK</name>
<dbReference type="AlphaFoldDB" id="A0A916UKH8"/>
<dbReference type="InterPro" id="IPR010949">
    <property type="entry name" value="TonB_Hb/transfer/lactofer_rcpt"/>
</dbReference>
<keyword evidence="17" id="KW-1185">Reference proteome</keyword>
<evidence type="ECO:0000256" key="10">
    <source>
        <dbReference type="ARBA" id="ARBA00023136"/>
    </source>
</evidence>
<keyword evidence="5" id="KW-0410">Iron transport</keyword>
<keyword evidence="10 13" id="KW-0472">Membrane</keyword>
<dbReference type="Proteomes" id="UP000637423">
    <property type="component" value="Unassembled WGS sequence"/>
</dbReference>
<evidence type="ECO:0000256" key="13">
    <source>
        <dbReference type="PROSITE-ProRule" id="PRU01360"/>
    </source>
</evidence>
<reference evidence="16" key="1">
    <citation type="journal article" date="2014" name="Int. J. Syst. Evol. Microbiol.">
        <title>Complete genome sequence of Corynebacterium casei LMG S-19264T (=DSM 44701T), isolated from a smear-ripened cheese.</title>
        <authorList>
            <consortium name="US DOE Joint Genome Institute (JGI-PGF)"/>
            <person name="Walter F."/>
            <person name="Albersmeier A."/>
            <person name="Kalinowski J."/>
            <person name="Ruckert C."/>
        </authorList>
    </citation>
    <scope>NUCLEOTIDE SEQUENCE</scope>
    <source>
        <strain evidence="16">CGMCC 1.10998</strain>
    </source>
</reference>
<evidence type="ECO:0000313" key="17">
    <source>
        <dbReference type="Proteomes" id="UP000637423"/>
    </source>
</evidence>
<dbReference type="InterPro" id="IPR012910">
    <property type="entry name" value="Plug_dom"/>
</dbReference>
<evidence type="ECO:0000256" key="7">
    <source>
        <dbReference type="ARBA" id="ARBA00022729"/>
    </source>
</evidence>
<evidence type="ECO:0000313" key="16">
    <source>
        <dbReference type="EMBL" id="GGC76818.1"/>
    </source>
</evidence>
<dbReference type="Pfam" id="PF00593">
    <property type="entry name" value="TonB_dep_Rec_b-barrel"/>
    <property type="match status" value="1"/>
</dbReference>
<evidence type="ECO:0000256" key="3">
    <source>
        <dbReference type="ARBA" id="ARBA00022448"/>
    </source>
</evidence>
<evidence type="ECO:0000256" key="9">
    <source>
        <dbReference type="ARBA" id="ARBA00023077"/>
    </source>
</evidence>
<evidence type="ECO:0000256" key="5">
    <source>
        <dbReference type="ARBA" id="ARBA00022496"/>
    </source>
</evidence>
<protein>
    <submittedName>
        <fullName evidence="16">TonB-dependent receptor</fullName>
    </submittedName>
</protein>
<proteinExistence type="inferred from homology"/>
<evidence type="ECO:0000256" key="14">
    <source>
        <dbReference type="RuleBase" id="RU003357"/>
    </source>
</evidence>
<comment type="similarity">
    <text evidence="2 13 14">Belongs to the TonB-dependent receptor family.</text>
</comment>
<evidence type="ECO:0000256" key="12">
    <source>
        <dbReference type="ARBA" id="ARBA00023237"/>
    </source>
</evidence>
<evidence type="ECO:0000256" key="8">
    <source>
        <dbReference type="ARBA" id="ARBA00023004"/>
    </source>
</evidence>
<dbReference type="NCBIfam" id="TIGR01786">
    <property type="entry name" value="TonB-hemlactrns"/>
    <property type="match status" value="1"/>
</dbReference>
<dbReference type="PANTHER" id="PTHR30069">
    <property type="entry name" value="TONB-DEPENDENT OUTER MEMBRANE RECEPTOR"/>
    <property type="match status" value="1"/>
</dbReference>
<feature type="domain" description="Secretin/TonB short N-terminal" evidence="15">
    <location>
        <begin position="29"/>
        <end position="80"/>
    </location>
</feature>
<keyword evidence="8" id="KW-0408">Iron</keyword>
<keyword evidence="12 13" id="KW-0998">Cell outer membrane</keyword>
<accession>A0A916UKH8</accession>
<dbReference type="CDD" id="cd01347">
    <property type="entry name" value="ligand_gated_channel"/>
    <property type="match status" value="1"/>
</dbReference>
<dbReference type="InterPro" id="IPR000531">
    <property type="entry name" value="Beta-barrel_TonB"/>
</dbReference>
<comment type="subcellular location">
    <subcellularLocation>
        <location evidence="1 13">Cell outer membrane</location>
        <topology evidence="1 13">Multi-pass membrane protein</topology>
    </subcellularLocation>
</comment>
<dbReference type="EMBL" id="BMED01000002">
    <property type="protein sequence ID" value="GGC76818.1"/>
    <property type="molecule type" value="Genomic_DNA"/>
</dbReference>
<evidence type="ECO:0000259" key="15">
    <source>
        <dbReference type="SMART" id="SM00965"/>
    </source>
</evidence>
<sequence>MSATASKSYSIPVSSLATALQALEQQSGQRIAVDKDLIKDRSSARLEGSYTMEGALSALLAGSGLQAQRHADGSYRIATASQTTQLSYGVNKENGLPEISVKADKEHQYKPPRAGTTTIISSDDLAKRGASDAGGIVRYEPLVSAPMAASGSGSVWDGAGNTGYNIRGIEGNRVSMDVDGISLPDAAPKPDGSSLNAFGIGRDYYDPETFREVRIGSGTTATGAGTPGLGGGVAFVTKSPDDYVGDGRDSYLGYKVGYNSVNSSTAQTLTGAVQSGNLQALGVFVHRKGKETESKGDVAVNPDDWNSDAFLGKLNWTLTPEQKLGLTIDAYQRENKRIFNNKQNTTTYPEGARQDSNTKRTRVSLDHHYTPTGFALFDTLDTRIYGQDAKVTDVTDARYVFQQNYQRHITTGYYNKSYGIASDAVKQLDQANKLVYGFSVEETETRRPWFEDHIVIATGAHQYTMKNRMADTDTTKLALHVRDDVDFDLAGHKSTFSAGLRAENRKQDPKNLAAYLIAVPSASKEIKDQSDTYVTPSLSLAVELTPGFDAYAQYSRGVRLPTAAEQTGTYDSFSYTGAGNGYAVLGNPNLQKETSDAFELGLKGTPAKGVHLRSAVFYTRYKNFIEYVAQPADPVNYPTITQGLFRPENIGKVRTWGGELSSQFELGTWSAPLAGYSIGAAVGVSHGSAENSLTGQSSGLASITPAKGSLSFAYDDVAQRFGLALIATHADSKQAPNDVISGVTTPRFAVPGYNILDFTAYWTLGTISKNAKLNVGIFNLTDKKYWDYASSRGLTAGTTAAARADIERQALPGRNAYVSLSFNY</sequence>
<dbReference type="Gene3D" id="2.40.170.20">
    <property type="entry name" value="TonB-dependent receptor, beta-barrel domain"/>
    <property type="match status" value="1"/>
</dbReference>
<reference evidence="16" key="2">
    <citation type="submission" date="2020-09" db="EMBL/GenBank/DDBJ databases">
        <authorList>
            <person name="Sun Q."/>
            <person name="Zhou Y."/>
        </authorList>
    </citation>
    <scope>NUCLEOTIDE SEQUENCE</scope>
    <source>
        <strain evidence="16">CGMCC 1.10998</strain>
    </source>
</reference>
<dbReference type="GO" id="GO:0015344">
    <property type="term" value="F:siderophore uptake transmembrane transporter activity"/>
    <property type="evidence" value="ECO:0007669"/>
    <property type="project" value="TreeGrafter"/>
</dbReference>
<dbReference type="SMART" id="SM00965">
    <property type="entry name" value="STN"/>
    <property type="match status" value="1"/>
</dbReference>